<feature type="region of interest" description="Disordered" evidence="1">
    <location>
        <begin position="1"/>
        <end position="22"/>
    </location>
</feature>
<keyword evidence="2" id="KW-0560">Oxidoreductase</keyword>
<reference evidence="2 3" key="1">
    <citation type="submission" date="2024-02" db="EMBL/GenBank/DDBJ databases">
        <title>A draft genome for the cacao thread blight pathogen Marasmius crinis-equi.</title>
        <authorList>
            <person name="Cohen S.P."/>
            <person name="Baruah I.K."/>
            <person name="Amoako-Attah I."/>
            <person name="Bukari Y."/>
            <person name="Meinhardt L.W."/>
            <person name="Bailey B.A."/>
        </authorList>
    </citation>
    <scope>NUCLEOTIDE SEQUENCE [LARGE SCALE GENOMIC DNA]</scope>
    <source>
        <strain evidence="2 3">GH-76</strain>
    </source>
</reference>
<keyword evidence="2" id="KW-0223">Dioxygenase</keyword>
<sequence>MRAYYRDSSTTDLSLPHDTGRSVSNEKLSALKLRFWTVEGTDDECEKQFMAFGEDLGFVDGSRQGSVTDFAKIDAKSAEDESKFFAQDVLVLKDGMTFVKGGKCYYDFK</sequence>
<proteinExistence type="predicted"/>
<name>A0ABR3FGK6_9AGAR</name>
<dbReference type="Proteomes" id="UP001465976">
    <property type="component" value="Unassembled WGS sequence"/>
</dbReference>
<feature type="non-terminal residue" evidence="2">
    <location>
        <position position="109"/>
    </location>
</feature>
<gene>
    <name evidence="2" type="primary">ADI1_5</name>
    <name evidence="2" type="ORF">V5O48_007516</name>
</gene>
<evidence type="ECO:0000256" key="1">
    <source>
        <dbReference type="SAM" id="MobiDB-lite"/>
    </source>
</evidence>
<organism evidence="2 3">
    <name type="scientific">Marasmius crinis-equi</name>
    <dbReference type="NCBI Taxonomy" id="585013"/>
    <lineage>
        <taxon>Eukaryota</taxon>
        <taxon>Fungi</taxon>
        <taxon>Dikarya</taxon>
        <taxon>Basidiomycota</taxon>
        <taxon>Agaricomycotina</taxon>
        <taxon>Agaricomycetes</taxon>
        <taxon>Agaricomycetidae</taxon>
        <taxon>Agaricales</taxon>
        <taxon>Marasmiineae</taxon>
        <taxon>Marasmiaceae</taxon>
        <taxon>Marasmius</taxon>
    </lineage>
</organism>
<keyword evidence="3" id="KW-1185">Reference proteome</keyword>
<evidence type="ECO:0000313" key="2">
    <source>
        <dbReference type="EMBL" id="KAL0574452.1"/>
    </source>
</evidence>
<dbReference type="InterPro" id="IPR014710">
    <property type="entry name" value="RmlC-like_jellyroll"/>
</dbReference>
<comment type="caution">
    <text evidence="2">The sequence shown here is derived from an EMBL/GenBank/DDBJ whole genome shotgun (WGS) entry which is preliminary data.</text>
</comment>
<protein>
    <submittedName>
        <fullName evidence="2">1,2-dihydroxy-3-keto-5-methylthiopentene dioxygenase</fullName>
        <ecNumber evidence="2">1.13.11.5</ecNumber>
    </submittedName>
</protein>
<accession>A0ABR3FGK6</accession>
<dbReference type="EMBL" id="JBAHYK010000396">
    <property type="protein sequence ID" value="KAL0574452.1"/>
    <property type="molecule type" value="Genomic_DNA"/>
</dbReference>
<dbReference type="Gene3D" id="2.60.120.10">
    <property type="entry name" value="Jelly Rolls"/>
    <property type="match status" value="1"/>
</dbReference>
<dbReference type="EC" id="1.13.11.5" evidence="2"/>
<evidence type="ECO:0000313" key="3">
    <source>
        <dbReference type="Proteomes" id="UP001465976"/>
    </source>
</evidence>
<dbReference type="GO" id="GO:0004411">
    <property type="term" value="F:homogentisate 1,2-dioxygenase activity"/>
    <property type="evidence" value="ECO:0007669"/>
    <property type="project" value="UniProtKB-EC"/>
</dbReference>